<feature type="compositionally biased region" description="Polar residues" evidence="1">
    <location>
        <begin position="21"/>
        <end position="32"/>
    </location>
</feature>
<dbReference type="STRING" id="990288.Atc_1795"/>
<dbReference type="KEGG" id="acu:Atc_1795"/>
<feature type="region of interest" description="Disordered" evidence="1">
    <location>
        <begin position="1"/>
        <end position="40"/>
    </location>
</feature>
<dbReference type="HOGENOM" id="CLU_3283307_0_0_6"/>
<dbReference type="Proteomes" id="UP000006135">
    <property type="component" value="Chromosome"/>
</dbReference>
<reference evidence="2 3" key="1">
    <citation type="journal article" date="2011" name="J. Genet. Genomics">
        <title>Unraveling the Acidithiobacillus caldus complete genome and its central metabolisms for carbon assimilation.</title>
        <authorList>
            <person name="You X.Y."/>
            <person name="Guo X."/>
            <person name="Zheng H.J."/>
            <person name="Zhang M.J."/>
            <person name="Liu L.J."/>
            <person name="Zhu Y.Q."/>
            <person name="Zhu B."/>
            <person name="Wang S.Y."/>
            <person name="Zhao G.P."/>
            <person name="Poetsch A."/>
            <person name="Jiang C.Y."/>
            <person name="Liu S.J."/>
        </authorList>
    </citation>
    <scope>NUCLEOTIDE SEQUENCE [LARGE SCALE GENOMIC DNA]</scope>
    <source>
        <strain evidence="2 3">SM-1</strain>
    </source>
</reference>
<gene>
    <name evidence="2" type="ordered locus">Atc_1795</name>
</gene>
<organism evidence="2 3">
    <name type="scientific">Acidithiobacillus caldus (strain SM-1)</name>
    <dbReference type="NCBI Taxonomy" id="990288"/>
    <lineage>
        <taxon>Bacteria</taxon>
        <taxon>Pseudomonadati</taxon>
        <taxon>Pseudomonadota</taxon>
        <taxon>Acidithiobacillia</taxon>
        <taxon>Acidithiobacillales</taxon>
        <taxon>Acidithiobacillaceae</taxon>
        <taxon>Acidithiobacillus</taxon>
    </lineage>
</organism>
<evidence type="ECO:0000313" key="3">
    <source>
        <dbReference type="Proteomes" id="UP000006135"/>
    </source>
</evidence>
<keyword evidence="3" id="KW-1185">Reference proteome</keyword>
<evidence type="ECO:0000256" key="1">
    <source>
        <dbReference type="SAM" id="MobiDB-lite"/>
    </source>
</evidence>
<sequence>MTHHRKQSGMATGGSDHTAGGMTQSPSAQQSVNGGGTSTD</sequence>
<evidence type="ECO:0000313" key="2">
    <source>
        <dbReference type="EMBL" id="AEK58443.1"/>
    </source>
</evidence>
<dbReference type="EMBL" id="CP002573">
    <property type="protein sequence ID" value="AEK58443.1"/>
    <property type="molecule type" value="Genomic_DNA"/>
</dbReference>
<name>F9ZP57_ACICS</name>
<protein>
    <submittedName>
        <fullName evidence="2">Uncharacterized protein</fullName>
    </submittedName>
</protein>
<dbReference type="AlphaFoldDB" id="F9ZP57"/>
<proteinExistence type="predicted"/>
<accession>F9ZP57</accession>